<dbReference type="GO" id="GO:0005829">
    <property type="term" value="C:cytosol"/>
    <property type="evidence" value="ECO:0007669"/>
    <property type="project" value="TreeGrafter"/>
</dbReference>
<feature type="domain" description="Glycosyl hydrolase family 92 N-terminal" evidence="3">
    <location>
        <begin position="1"/>
        <end position="235"/>
    </location>
</feature>
<dbReference type="InterPro" id="IPR041371">
    <property type="entry name" value="GH92_N"/>
</dbReference>
<dbReference type="Gene3D" id="1.20.1610.10">
    <property type="entry name" value="alpha-1,2-mannosidases domains"/>
    <property type="match status" value="1"/>
</dbReference>
<dbReference type="InterPro" id="IPR005887">
    <property type="entry name" value="GH92_a_mannosidase_put"/>
</dbReference>
<feature type="region of interest" description="Disordered" evidence="1">
    <location>
        <begin position="1"/>
        <end position="21"/>
    </location>
</feature>
<evidence type="ECO:0000256" key="1">
    <source>
        <dbReference type="SAM" id="MobiDB-lite"/>
    </source>
</evidence>
<dbReference type="AlphaFoldDB" id="F8NHB7"/>
<proteinExistence type="predicted"/>
<evidence type="ECO:0000259" key="3">
    <source>
        <dbReference type="Pfam" id="PF17678"/>
    </source>
</evidence>
<dbReference type="NCBIfam" id="TIGR01180">
    <property type="entry name" value="aman2_put"/>
    <property type="match status" value="1"/>
</dbReference>
<dbReference type="PANTHER" id="PTHR12143:SF25">
    <property type="entry name" value="FAMILY PROTEIN, PUTATIVE (AFU_ORTHOLOGUE AFUA_1G10790)-RELATED"/>
    <property type="match status" value="1"/>
</dbReference>
<dbReference type="InterPro" id="IPR008928">
    <property type="entry name" value="6-hairpin_glycosidase_sf"/>
</dbReference>
<evidence type="ECO:0000259" key="2">
    <source>
        <dbReference type="Pfam" id="PF07971"/>
    </source>
</evidence>
<reference evidence="4" key="1">
    <citation type="submission" date="2011-04" db="EMBL/GenBank/DDBJ databases">
        <title>Evolution of plant cell wall degrading machinery underlies the functional diversity of forest fungi.</title>
        <authorList>
            <consortium name="US DOE Joint Genome Institute (JGI-PGF)"/>
            <person name="Eastwood D.C."/>
            <person name="Floudas D."/>
            <person name="Binder M."/>
            <person name="Majcherczyk A."/>
            <person name="Schneider P."/>
            <person name="Aerts A."/>
            <person name="Asiegbu F.O."/>
            <person name="Baker S.E."/>
            <person name="Barry K."/>
            <person name="Bendiksby M."/>
            <person name="Blumentritt M."/>
            <person name="Coutinho P.M."/>
            <person name="Cullen D."/>
            <person name="Cullen D."/>
            <person name="Gathman A."/>
            <person name="Goodell B."/>
            <person name="Henrissat B."/>
            <person name="Ihrmark K."/>
            <person name="Kauserud H."/>
            <person name="Kohler A."/>
            <person name="LaButti K."/>
            <person name="Lapidus A."/>
            <person name="Lavin J.L."/>
            <person name="Lee Y.-H."/>
            <person name="Lindquist E."/>
            <person name="Lilly W."/>
            <person name="Lucas S."/>
            <person name="Morin E."/>
            <person name="Murat C."/>
            <person name="Oguiza J.A."/>
            <person name="Park J."/>
            <person name="Pisabarro A.G."/>
            <person name="Riley R."/>
            <person name="Rosling A."/>
            <person name="Salamov A."/>
            <person name="Schmidt O."/>
            <person name="Schmutz J."/>
            <person name="Skrede I."/>
            <person name="Stenlid J."/>
            <person name="Wiebenga A."/>
            <person name="Xie X."/>
            <person name="Kues U."/>
            <person name="Hibbett D.S."/>
            <person name="Hoffmeister D."/>
            <person name="Hogberg N."/>
            <person name="Martin F."/>
            <person name="Grigoriev I.V."/>
            <person name="Watkinson S.C."/>
        </authorList>
    </citation>
    <scope>NUCLEOTIDE SEQUENCE</scope>
    <source>
        <strain evidence="4">S7.9</strain>
    </source>
</reference>
<dbReference type="GO" id="GO:0000224">
    <property type="term" value="F:peptide-N4-(N-acetyl-beta-glucosaminyl)asparagine amidase activity"/>
    <property type="evidence" value="ECO:0007669"/>
    <property type="project" value="TreeGrafter"/>
</dbReference>
<dbReference type="Gene3D" id="1.20.1050.60">
    <property type="entry name" value="alpha-1,2-mannosidase"/>
    <property type="match status" value="1"/>
</dbReference>
<dbReference type="GO" id="GO:0006516">
    <property type="term" value="P:glycoprotein catabolic process"/>
    <property type="evidence" value="ECO:0007669"/>
    <property type="project" value="TreeGrafter"/>
</dbReference>
<feature type="domain" description="Glycosyl hydrolase family 92" evidence="2">
    <location>
        <begin position="241"/>
        <end position="727"/>
    </location>
</feature>
<dbReference type="PANTHER" id="PTHR12143">
    <property type="entry name" value="PEPTIDE N-GLYCANASE PNGASE -RELATED"/>
    <property type="match status" value="1"/>
</dbReference>
<accession>F8NHB7</accession>
<dbReference type="Gene3D" id="2.70.98.10">
    <property type="match status" value="1"/>
</dbReference>
<dbReference type="HOGENOM" id="CLU_003690_4_1_1"/>
<evidence type="ECO:0000313" key="4">
    <source>
        <dbReference type="EMBL" id="EGO29920.1"/>
    </source>
</evidence>
<dbReference type="InterPro" id="IPR012939">
    <property type="entry name" value="Glyco_hydro_92"/>
</dbReference>
<dbReference type="GeneID" id="18813133"/>
<dbReference type="KEGG" id="sla:SERLADRAFT_413209"/>
<protein>
    <submittedName>
        <fullName evidence="4">Glycoside hydrolase family 92 protein</fullName>
    </submittedName>
</protein>
<dbReference type="GO" id="GO:0005975">
    <property type="term" value="P:carbohydrate metabolic process"/>
    <property type="evidence" value="ECO:0007669"/>
    <property type="project" value="InterPro"/>
</dbReference>
<dbReference type="RefSeq" id="XP_007314162.1">
    <property type="nucleotide sequence ID" value="XM_007314100.1"/>
</dbReference>
<dbReference type="InterPro" id="IPR050883">
    <property type="entry name" value="PNGase"/>
</dbReference>
<dbReference type="GO" id="GO:0005634">
    <property type="term" value="C:nucleus"/>
    <property type="evidence" value="ECO:0007669"/>
    <property type="project" value="TreeGrafter"/>
</dbReference>
<dbReference type="OrthoDB" id="449263at2759"/>
<dbReference type="Proteomes" id="UP000008064">
    <property type="component" value="Unassembled WGS sequence"/>
</dbReference>
<dbReference type="Gene3D" id="3.30.2080.10">
    <property type="entry name" value="GH92 mannosidase domain"/>
    <property type="match status" value="1"/>
</dbReference>
<dbReference type="GO" id="GO:0030246">
    <property type="term" value="F:carbohydrate binding"/>
    <property type="evidence" value="ECO:0007669"/>
    <property type="project" value="InterPro"/>
</dbReference>
<dbReference type="EMBL" id="GL945429">
    <property type="protein sequence ID" value="EGO29920.1"/>
    <property type="molecule type" value="Genomic_DNA"/>
</dbReference>
<sequence>MAKPGMDTDSPGNQAGYDADPTYNATGFSQLHDNGTGGSASLSNFKLWPFATCESFATCQTSLESRKVPRKLLADGSPDDIGSPGYFASNLSTDIRVELTSTRRTALHRYTFPAYSTEPRIVIDITNDAVTSSTEPTMEIDPTTGRVTGGARFQASFGPGRYNAYTCIDFKGEGYNFTSPAEYGVWIGDNPVQYSTNIIQVYTGFISETGGLLTFPPASNDSSLPTTILARVGVSFISPEQACANAEDEIPDFDFDGTVQQSRAAWNDILTRVQVDTTGVDNETVSLLYSSLYRTHIVPADYTDENPRWNSTEPYYDSFYCNWDTFRNLYPLMSLHDPVNFARIVRGMINIQQHEGWLPECRGSTDQQWIQGSSNADPILGEFWVKFSEYASTLNVSSTGLYNALLADAEDQPPNWDLQGRQATAWKQYNYIPQAIYQPGGADTKQVSRTLEYAFGDFAISQVSKLLNETADATKYVQRAGNFRNVWNPNITLPGYPEVTGMVQNRFVDGTFNYTDPRHCSVNDPTHATCYLNAANRDGFYESSPMVYSQFVPHDTAALIELQGGVQKFVNRLNIMFDQGYFDVTDEPSMQIPFMYHYANAPGLSTQQSRQIIAESFNTTVSGIPGNDDSGVMASYAFFYLAGMYPVPATRQYLLASPFFPQISFYNPIFNTTTTIKSNGFQGNPADGTGGNVFVKNVTIDGQPWQSNCYLDFDVFVKGSTVVLELTKDINVTCGAGADALPPSLSTGGFD</sequence>
<name>F8NHB7_SERL9</name>
<dbReference type="SUPFAM" id="SSF48208">
    <property type="entry name" value="Six-hairpin glycosidases"/>
    <property type="match status" value="1"/>
</dbReference>
<gene>
    <name evidence="4" type="ORF">SERLADRAFT_413209</name>
</gene>
<organism>
    <name type="scientific">Serpula lacrymans var. lacrymans (strain S7.9)</name>
    <name type="common">Dry rot fungus</name>
    <dbReference type="NCBI Taxonomy" id="578457"/>
    <lineage>
        <taxon>Eukaryota</taxon>
        <taxon>Fungi</taxon>
        <taxon>Dikarya</taxon>
        <taxon>Basidiomycota</taxon>
        <taxon>Agaricomycotina</taxon>
        <taxon>Agaricomycetes</taxon>
        <taxon>Agaricomycetidae</taxon>
        <taxon>Boletales</taxon>
        <taxon>Coniophorineae</taxon>
        <taxon>Serpulaceae</taxon>
        <taxon>Serpula</taxon>
    </lineage>
</organism>
<keyword evidence="4" id="KW-0378">Hydrolase</keyword>
<dbReference type="Pfam" id="PF07971">
    <property type="entry name" value="Glyco_hydro_92"/>
    <property type="match status" value="1"/>
</dbReference>
<dbReference type="InterPro" id="IPR014718">
    <property type="entry name" value="GH-type_carb-bd"/>
</dbReference>
<dbReference type="Pfam" id="PF17678">
    <property type="entry name" value="Glyco_hydro_92N"/>
    <property type="match status" value="1"/>
</dbReference>